<dbReference type="AlphaFoldDB" id="A0A919YL20"/>
<dbReference type="SUPFAM" id="SSF47413">
    <property type="entry name" value="lambda repressor-like DNA-binding domains"/>
    <property type="match status" value="1"/>
</dbReference>
<protein>
    <recommendedName>
        <fullName evidence="1">HTH cro/C1-type domain-containing protein</fullName>
    </recommendedName>
</protein>
<dbReference type="RefSeq" id="WP_237100151.1">
    <property type="nucleotide sequence ID" value="NZ_AP025343.1"/>
</dbReference>
<name>A0A919YL20_9BACL</name>
<feature type="domain" description="HTH cro/C1-type" evidence="1">
    <location>
        <begin position="18"/>
        <end position="65"/>
    </location>
</feature>
<evidence type="ECO:0000313" key="3">
    <source>
        <dbReference type="Proteomes" id="UP000682811"/>
    </source>
</evidence>
<evidence type="ECO:0000313" key="2">
    <source>
        <dbReference type="EMBL" id="GIO50227.1"/>
    </source>
</evidence>
<organism evidence="2 3">
    <name type="scientific">Paenibacillus azoreducens</name>
    <dbReference type="NCBI Taxonomy" id="116718"/>
    <lineage>
        <taxon>Bacteria</taxon>
        <taxon>Bacillati</taxon>
        <taxon>Bacillota</taxon>
        <taxon>Bacilli</taxon>
        <taxon>Bacillales</taxon>
        <taxon>Paenibacillaceae</taxon>
        <taxon>Paenibacillus</taxon>
    </lineage>
</organism>
<accession>A0A919YL20</accession>
<reference evidence="2 3" key="1">
    <citation type="submission" date="2021-03" db="EMBL/GenBank/DDBJ databases">
        <title>Antimicrobial resistance genes in bacteria isolated from Japanese honey, and their potential for conferring macrolide and lincosamide resistance in the American foulbrood pathogen Paenibacillus larvae.</title>
        <authorList>
            <person name="Okamoto M."/>
            <person name="Kumagai M."/>
            <person name="Kanamori H."/>
            <person name="Takamatsu D."/>
        </authorList>
    </citation>
    <scope>NUCLEOTIDE SEQUENCE [LARGE SCALE GENOMIC DNA]</scope>
    <source>
        <strain evidence="2 3">J34TS1</strain>
    </source>
</reference>
<keyword evidence="3" id="KW-1185">Reference proteome</keyword>
<dbReference type="Proteomes" id="UP000682811">
    <property type="component" value="Unassembled WGS sequence"/>
</dbReference>
<dbReference type="EMBL" id="BORT01000029">
    <property type="protein sequence ID" value="GIO50227.1"/>
    <property type="molecule type" value="Genomic_DNA"/>
</dbReference>
<dbReference type="Gene3D" id="1.10.260.40">
    <property type="entry name" value="lambda repressor-like DNA-binding domains"/>
    <property type="match status" value="1"/>
</dbReference>
<proteinExistence type="predicted"/>
<evidence type="ECO:0000259" key="1">
    <source>
        <dbReference type="PROSITE" id="PS50943"/>
    </source>
</evidence>
<comment type="caution">
    <text evidence="2">The sequence shown here is derived from an EMBL/GenBank/DDBJ whole genome shotgun (WGS) entry which is preliminary data.</text>
</comment>
<gene>
    <name evidence="2" type="ORF">J34TS1_49920</name>
</gene>
<dbReference type="InterPro" id="IPR010982">
    <property type="entry name" value="Lambda_DNA-bd_dom_sf"/>
</dbReference>
<dbReference type="InterPro" id="IPR001387">
    <property type="entry name" value="Cro/C1-type_HTH"/>
</dbReference>
<sequence>MMTHYTEFGAEARKIMFQKNIKMKDVAQELGVSVTYVSEIFKGTRPGEKQKPLIAKMLGMESEVCNP</sequence>
<dbReference type="CDD" id="cd00093">
    <property type="entry name" value="HTH_XRE"/>
    <property type="match status" value="1"/>
</dbReference>
<dbReference type="GO" id="GO:0003677">
    <property type="term" value="F:DNA binding"/>
    <property type="evidence" value="ECO:0007669"/>
    <property type="project" value="InterPro"/>
</dbReference>
<dbReference type="PROSITE" id="PS50943">
    <property type="entry name" value="HTH_CROC1"/>
    <property type="match status" value="1"/>
</dbReference>
<dbReference type="Pfam" id="PF01381">
    <property type="entry name" value="HTH_3"/>
    <property type="match status" value="1"/>
</dbReference>